<dbReference type="AlphaFoldDB" id="A0A812VX90"/>
<protein>
    <submittedName>
        <fullName evidence="1">GSP1 protein</fullName>
    </submittedName>
</protein>
<organism evidence="1 2">
    <name type="scientific">Symbiodinium pilosum</name>
    <name type="common">Dinoflagellate</name>
    <dbReference type="NCBI Taxonomy" id="2952"/>
    <lineage>
        <taxon>Eukaryota</taxon>
        <taxon>Sar</taxon>
        <taxon>Alveolata</taxon>
        <taxon>Dinophyceae</taxon>
        <taxon>Suessiales</taxon>
        <taxon>Symbiodiniaceae</taxon>
        <taxon>Symbiodinium</taxon>
    </lineage>
</organism>
<dbReference type="OrthoDB" id="408016at2759"/>
<reference evidence="1" key="1">
    <citation type="submission" date="2021-02" db="EMBL/GenBank/DDBJ databases">
        <authorList>
            <person name="Dougan E. K."/>
            <person name="Rhodes N."/>
            <person name="Thang M."/>
            <person name="Chan C."/>
        </authorList>
    </citation>
    <scope>NUCLEOTIDE SEQUENCE</scope>
</reference>
<keyword evidence="2" id="KW-1185">Reference proteome</keyword>
<sequence length="112" mass="12320">SPHSPRDGEDDADPPLLLQEPMEVDVEGEVETDWALELRSALHSGGSLWHLDKGLLRFILSNLLQKDDNVCDLGAFGGHYSKWLNDTGLVRAFAFDSIPGVEEITDGAVRYA</sequence>
<name>A0A812VX90_SYMPI</name>
<dbReference type="Proteomes" id="UP000649617">
    <property type="component" value="Unassembled WGS sequence"/>
</dbReference>
<gene>
    <name evidence="1" type="primary">GSP1</name>
    <name evidence="1" type="ORF">SPIL2461_LOCUS17219</name>
</gene>
<feature type="non-terminal residue" evidence="1">
    <location>
        <position position="112"/>
    </location>
</feature>
<evidence type="ECO:0000313" key="2">
    <source>
        <dbReference type="Proteomes" id="UP000649617"/>
    </source>
</evidence>
<comment type="caution">
    <text evidence="1">The sequence shown here is derived from an EMBL/GenBank/DDBJ whole genome shotgun (WGS) entry which is preliminary data.</text>
</comment>
<dbReference type="EMBL" id="CAJNIZ010043018">
    <property type="protein sequence ID" value="CAE7647220.1"/>
    <property type="molecule type" value="Genomic_DNA"/>
</dbReference>
<accession>A0A812VX90</accession>
<evidence type="ECO:0000313" key="1">
    <source>
        <dbReference type="EMBL" id="CAE7647220.1"/>
    </source>
</evidence>
<proteinExistence type="predicted"/>
<feature type="non-terminal residue" evidence="1">
    <location>
        <position position="1"/>
    </location>
</feature>